<dbReference type="EMBL" id="BKCP01006405">
    <property type="protein sequence ID" value="GER42675.1"/>
    <property type="molecule type" value="Genomic_DNA"/>
</dbReference>
<accession>A0A5A7QBN0</accession>
<gene>
    <name evidence="2" type="ORF">STAS_19490</name>
</gene>
<name>A0A5A7QBN0_STRAF</name>
<dbReference type="Proteomes" id="UP000325081">
    <property type="component" value="Unassembled WGS sequence"/>
</dbReference>
<proteinExistence type="predicted"/>
<dbReference type="AlphaFoldDB" id="A0A5A7QBN0"/>
<keyword evidence="3" id="KW-1185">Reference proteome</keyword>
<sequence>MSAGGRRRNWLPRHDGGTTDVSSVAIGAGRRMYGWSLLRRSWRLAVESRRRAVLLYSLLCIRKLITKLLGLASHRERSGRSDSNGVAAIGYLAKWNRPCWRRRKYDAVEIR</sequence>
<protein>
    <submittedName>
        <fullName evidence="2">Aldolase superfamily protein</fullName>
    </submittedName>
</protein>
<feature type="region of interest" description="Disordered" evidence="1">
    <location>
        <begin position="1"/>
        <end position="22"/>
    </location>
</feature>
<evidence type="ECO:0000313" key="2">
    <source>
        <dbReference type="EMBL" id="GER42675.1"/>
    </source>
</evidence>
<feature type="compositionally biased region" description="Basic residues" evidence="1">
    <location>
        <begin position="1"/>
        <end position="11"/>
    </location>
</feature>
<evidence type="ECO:0000256" key="1">
    <source>
        <dbReference type="SAM" id="MobiDB-lite"/>
    </source>
</evidence>
<reference evidence="3" key="1">
    <citation type="journal article" date="2019" name="Curr. Biol.">
        <title>Genome Sequence of Striga asiatica Provides Insight into the Evolution of Plant Parasitism.</title>
        <authorList>
            <person name="Yoshida S."/>
            <person name="Kim S."/>
            <person name="Wafula E.K."/>
            <person name="Tanskanen J."/>
            <person name="Kim Y.M."/>
            <person name="Honaas L."/>
            <person name="Yang Z."/>
            <person name="Spallek T."/>
            <person name="Conn C.E."/>
            <person name="Ichihashi Y."/>
            <person name="Cheong K."/>
            <person name="Cui S."/>
            <person name="Der J.P."/>
            <person name="Gundlach H."/>
            <person name="Jiao Y."/>
            <person name="Hori C."/>
            <person name="Ishida J.K."/>
            <person name="Kasahara H."/>
            <person name="Kiba T."/>
            <person name="Kim M.S."/>
            <person name="Koo N."/>
            <person name="Laohavisit A."/>
            <person name="Lee Y.H."/>
            <person name="Lumba S."/>
            <person name="McCourt P."/>
            <person name="Mortimer J.C."/>
            <person name="Mutuku J.M."/>
            <person name="Nomura T."/>
            <person name="Sasaki-Sekimoto Y."/>
            <person name="Seto Y."/>
            <person name="Wang Y."/>
            <person name="Wakatake T."/>
            <person name="Sakakibara H."/>
            <person name="Demura T."/>
            <person name="Yamaguchi S."/>
            <person name="Yoneyama K."/>
            <person name="Manabe R.I."/>
            <person name="Nelson D.C."/>
            <person name="Schulman A.H."/>
            <person name="Timko M.P."/>
            <person name="dePamphilis C.W."/>
            <person name="Choi D."/>
            <person name="Shirasu K."/>
        </authorList>
    </citation>
    <scope>NUCLEOTIDE SEQUENCE [LARGE SCALE GENOMIC DNA]</scope>
    <source>
        <strain evidence="3">cv. UVA1</strain>
    </source>
</reference>
<comment type="caution">
    <text evidence="2">The sequence shown here is derived from an EMBL/GenBank/DDBJ whole genome shotgun (WGS) entry which is preliminary data.</text>
</comment>
<evidence type="ECO:0000313" key="3">
    <source>
        <dbReference type="Proteomes" id="UP000325081"/>
    </source>
</evidence>
<organism evidence="2 3">
    <name type="scientific">Striga asiatica</name>
    <name type="common">Asiatic witchweed</name>
    <name type="synonym">Buchnera asiatica</name>
    <dbReference type="NCBI Taxonomy" id="4170"/>
    <lineage>
        <taxon>Eukaryota</taxon>
        <taxon>Viridiplantae</taxon>
        <taxon>Streptophyta</taxon>
        <taxon>Embryophyta</taxon>
        <taxon>Tracheophyta</taxon>
        <taxon>Spermatophyta</taxon>
        <taxon>Magnoliopsida</taxon>
        <taxon>eudicotyledons</taxon>
        <taxon>Gunneridae</taxon>
        <taxon>Pentapetalae</taxon>
        <taxon>asterids</taxon>
        <taxon>lamiids</taxon>
        <taxon>Lamiales</taxon>
        <taxon>Orobanchaceae</taxon>
        <taxon>Buchnereae</taxon>
        <taxon>Striga</taxon>
    </lineage>
</organism>